<reference evidence="7 8" key="1">
    <citation type="submission" date="2018-08" db="EMBL/GenBank/DDBJ databases">
        <title>The metabolism and importance of syntrophic acetate oxidation coupled to methane or sulfide production in haloalkaline environments.</title>
        <authorList>
            <person name="Timmers P.H.A."/>
            <person name="Vavourakis C.D."/>
            <person name="Sorokin D.Y."/>
            <person name="Sinninghe Damste J.S."/>
            <person name="Muyzer G."/>
            <person name="Stams A.J.M."/>
            <person name="Plugge C.M."/>
        </authorList>
    </citation>
    <scope>NUCLEOTIDE SEQUENCE [LARGE SCALE GENOMIC DNA]</scope>
    <source>
        <strain evidence="7">MSAO_Bac1</strain>
    </source>
</reference>
<dbReference type="GO" id="GO:0008273">
    <property type="term" value="F:calcium, potassium:sodium antiporter activity"/>
    <property type="evidence" value="ECO:0007669"/>
    <property type="project" value="TreeGrafter"/>
</dbReference>
<comment type="subcellular location">
    <subcellularLocation>
        <location evidence="1">Membrane</location>
        <topology evidence="1">Multi-pass membrane protein</topology>
    </subcellularLocation>
</comment>
<evidence type="ECO:0000259" key="6">
    <source>
        <dbReference type="Pfam" id="PF01699"/>
    </source>
</evidence>
<dbReference type="InterPro" id="IPR004481">
    <property type="entry name" value="K/Na/Ca-exchanger"/>
</dbReference>
<keyword evidence="2 5" id="KW-0812">Transmembrane</keyword>
<dbReference type="InterPro" id="IPR044880">
    <property type="entry name" value="NCX_ion-bd_dom_sf"/>
</dbReference>
<comment type="caution">
    <text evidence="7">The sequence shown here is derived from an EMBL/GenBank/DDBJ whole genome shotgun (WGS) entry which is preliminary data.</text>
</comment>
<feature type="transmembrane region" description="Helical" evidence="5">
    <location>
        <begin position="68"/>
        <end position="90"/>
    </location>
</feature>
<name>A0A424YFU1_9FIRM</name>
<feature type="transmembrane region" description="Helical" evidence="5">
    <location>
        <begin position="102"/>
        <end position="122"/>
    </location>
</feature>
<dbReference type="PANTHER" id="PTHR10846">
    <property type="entry name" value="SODIUM/POTASSIUM/CALCIUM EXCHANGER"/>
    <property type="match status" value="1"/>
</dbReference>
<evidence type="ECO:0000256" key="1">
    <source>
        <dbReference type="ARBA" id="ARBA00004141"/>
    </source>
</evidence>
<gene>
    <name evidence="7" type="ORF">D5R97_03875</name>
</gene>
<keyword evidence="4 5" id="KW-0472">Membrane</keyword>
<dbReference type="AlphaFoldDB" id="A0A424YFU1"/>
<dbReference type="PANTHER" id="PTHR10846:SF8">
    <property type="entry name" value="INNER MEMBRANE PROTEIN YRBG"/>
    <property type="match status" value="1"/>
</dbReference>
<evidence type="ECO:0000313" key="7">
    <source>
        <dbReference type="EMBL" id="RQD76732.1"/>
    </source>
</evidence>
<protein>
    <submittedName>
        <fullName evidence="7">Sodium:calcium antiporter</fullName>
    </submittedName>
</protein>
<dbReference type="GO" id="GO:0006874">
    <property type="term" value="P:intracellular calcium ion homeostasis"/>
    <property type="evidence" value="ECO:0007669"/>
    <property type="project" value="TreeGrafter"/>
</dbReference>
<feature type="transmembrane region" description="Helical" evidence="5">
    <location>
        <begin position="209"/>
        <end position="225"/>
    </location>
</feature>
<dbReference type="EMBL" id="QZAA01000111">
    <property type="protein sequence ID" value="RQD76732.1"/>
    <property type="molecule type" value="Genomic_DNA"/>
</dbReference>
<organism evidence="7 8">
    <name type="scientific">Candidatus Syntrophonatronum acetioxidans</name>
    <dbReference type="NCBI Taxonomy" id="1795816"/>
    <lineage>
        <taxon>Bacteria</taxon>
        <taxon>Bacillati</taxon>
        <taxon>Bacillota</taxon>
        <taxon>Clostridia</taxon>
        <taxon>Eubacteriales</taxon>
        <taxon>Syntrophomonadaceae</taxon>
        <taxon>Candidatus Syntrophonatronum</taxon>
    </lineage>
</organism>
<evidence type="ECO:0000256" key="5">
    <source>
        <dbReference type="SAM" id="Phobius"/>
    </source>
</evidence>
<evidence type="ECO:0000256" key="4">
    <source>
        <dbReference type="ARBA" id="ARBA00023136"/>
    </source>
</evidence>
<evidence type="ECO:0000313" key="8">
    <source>
        <dbReference type="Proteomes" id="UP000285138"/>
    </source>
</evidence>
<dbReference type="Pfam" id="PF01699">
    <property type="entry name" value="Na_Ca_ex"/>
    <property type="match status" value="2"/>
</dbReference>
<dbReference type="Proteomes" id="UP000285138">
    <property type="component" value="Unassembled WGS sequence"/>
</dbReference>
<feature type="domain" description="Sodium/calcium exchanger membrane region" evidence="6">
    <location>
        <begin position="5"/>
        <end position="145"/>
    </location>
</feature>
<dbReference type="GO" id="GO:0005886">
    <property type="term" value="C:plasma membrane"/>
    <property type="evidence" value="ECO:0007669"/>
    <property type="project" value="TreeGrafter"/>
</dbReference>
<evidence type="ECO:0000256" key="3">
    <source>
        <dbReference type="ARBA" id="ARBA00022989"/>
    </source>
</evidence>
<dbReference type="InterPro" id="IPR004837">
    <property type="entry name" value="NaCa_Exmemb"/>
</dbReference>
<feature type="transmembrane region" description="Helical" evidence="5">
    <location>
        <begin position="128"/>
        <end position="147"/>
    </location>
</feature>
<proteinExistence type="predicted"/>
<dbReference type="Gene3D" id="1.20.1420.30">
    <property type="entry name" value="NCX, central ion-binding region"/>
    <property type="match status" value="2"/>
</dbReference>
<keyword evidence="3 5" id="KW-1133">Transmembrane helix</keyword>
<feature type="transmembrane region" description="Helical" evidence="5">
    <location>
        <begin position="237"/>
        <end position="260"/>
    </location>
</feature>
<accession>A0A424YFU1</accession>
<dbReference type="GO" id="GO:0005262">
    <property type="term" value="F:calcium channel activity"/>
    <property type="evidence" value="ECO:0007669"/>
    <property type="project" value="TreeGrafter"/>
</dbReference>
<sequence>MFNPWIVFIFSAALIIWAGTTLTKNADLISEKTGLGAAWAGALLLPLATSLPEVVTSWRSAVIGAPDLALGNVFGSNMFNVAIIALVDLISPGPPVLRQVKTGHILTAGLSIAITSFVALGIMLPHSFTWWGIGVEGWFILFFYLAGSRLLMRYERRYPVLKTDPPPEYFQDKTLTRGILGFVLSGVVIVFAGTQLADAGKIIAQETGLGETLVGSLLIAVTTSLPELATTVTAARLGLFDMAIGNIFGANFLNLFIIFLSDLFYQPGPILKNVSPNHLLNSQISIFLMALAVISLIYRSKKTVVGVGLDSIAIIITYLAAFAILFTMGVSS</sequence>
<feature type="transmembrane region" description="Helical" evidence="5">
    <location>
        <begin position="6"/>
        <end position="23"/>
    </location>
</feature>
<feature type="domain" description="Sodium/calcium exchanger membrane region" evidence="6">
    <location>
        <begin position="179"/>
        <end position="323"/>
    </location>
</feature>
<feature type="transmembrane region" description="Helical" evidence="5">
    <location>
        <begin position="305"/>
        <end position="326"/>
    </location>
</feature>
<feature type="transmembrane region" description="Helical" evidence="5">
    <location>
        <begin position="179"/>
        <end position="197"/>
    </location>
</feature>
<feature type="transmembrane region" description="Helical" evidence="5">
    <location>
        <begin position="280"/>
        <end position="298"/>
    </location>
</feature>
<evidence type="ECO:0000256" key="2">
    <source>
        <dbReference type="ARBA" id="ARBA00022692"/>
    </source>
</evidence>
<feature type="transmembrane region" description="Helical" evidence="5">
    <location>
        <begin position="35"/>
        <end position="56"/>
    </location>
</feature>